<dbReference type="RefSeq" id="WP_290286489.1">
    <property type="nucleotide sequence ID" value="NZ_JAUFQN010000019.1"/>
</dbReference>
<comment type="similarity">
    <text evidence="3 8">Belongs to the aldose epimerase family.</text>
</comment>
<comment type="catalytic activity">
    <reaction evidence="8">
        <text>alpha-D-glucose = beta-D-glucose</text>
        <dbReference type="Rhea" id="RHEA:10264"/>
        <dbReference type="ChEBI" id="CHEBI:15903"/>
        <dbReference type="ChEBI" id="CHEBI:17925"/>
        <dbReference type="EC" id="5.1.3.3"/>
    </reaction>
</comment>
<evidence type="ECO:0000256" key="8">
    <source>
        <dbReference type="PIRNR" id="PIRNR005096"/>
    </source>
</evidence>
<evidence type="ECO:0000256" key="1">
    <source>
        <dbReference type="ARBA" id="ARBA00001913"/>
    </source>
</evidence>
<evidence type="ECO:0000256" key="2">
    <source>
        <dbReference type="ARBA" id="ARBA00005028"/>
    </source>
</evidence>
<gene>
    <name evidence="9" type="ORF">ACFFUU_07765</name>
</gene>
<proteinExistence type="inferred from homology"/>
<evidence type="ECO:0000256" key="4">
    <source>
        <dbReference type="ARBA" id="ARBA00011245"/>
    </source>
</evidence>
<keyword evidence="6 8" id="KW-0413">Isomerase</keyword>
<evidence type="ECO:0000313" key="9">
    <source>
        <dbReference type="EMBL" id="MFB9089490.1"/>
    </source>
</evidence>
<dbReference type="InterPro" id="IPR008183">
    <property type="entry name" value="Aldose_1/G6P_1-epimerase"/>
</dbReference>
<dbReference type="GO" id="GO:0016853">
    <property type="term" value="F:isomerase activity"/>
    <property type="evidence" value="ECO:0007669"/>
    <property type="project" value="UniProtKB-KW"/>
</dbReference>
<comment type="caution">
    <text evidence="9">The sequence shown here is derived from an EMBL/GenBank/DDBJ whole genome shotgun (WGS) entry which is preliminary data.</text>
</comment>
<dbReference type="PANTHER" id="PTHR10091:SF0">
    <property type="entry name" value="GALACTOSE MUTAROTASE"/>
    <property type="match status" value="1"/>
</dbReference>
<evidence type="ECO:0000256" key="6">
    <source>
        <dbReference type="ARBA" id="ARBA00023235"/>
    </source>
</evidence>
<dbReference type="Proteomes" id="UP001589576">
    <property type="component" value="Unassembled WGS sequence"/>
</dbReference>
<reference evidence="9 10" key="1">
    <citation type="submission" date="2024-09" db="EMBL/GenBank/DDBJ databases">
        <authorList>
            <person name="Sun Q."/>
            <person name="Mori K."/>
        </authorList>
    </citation>
    <scope>NUCLEOTIDE SEQUENCE [LARGE SCALE GENOMIC DNA]</scope>
    <source>
        <strain evidence="9 10">CECT 8460</strain>
    </source>
</reference>
<dbReference type="CDD" id="cd09019">
    <property type="entry name" value="galactose_mutarotase_like"/>
    <property type="match status" value="1"/>
</dbReference>
<dbReference type="InterPro" id="IPR015443">
    <property type="entry name" value="Aldose_1-epimerase"/>
</dbReference>
<dbReference type="NCBIfam" id="NF008277">
    <property type="entry name" value="PRK11055.1"/>
    <property type="match status" value="1"/>
</dbReference>
<protein>
    <recommendedName>
        <fullName evidence="8">Aldose 1-epimerase</fullName>
        <ecNumber evidence="8">5.1.3.3</ecNumber>
    </recommendedName>
</protein>
<dbReference type="PANTHER" id="PTHR10091">
    <property type="entry name" value="ALDOSE-1-EPIMERASE"/>
    <property type="match status" value="1"/>
</dbReference>
<keyword evidence="10" id="KW-1185">Reference proteome</keyword>
<keyword evidence="7 8" id="KW-0119">Carbohydrate metabolism</keyword>
<dbReference type="PIRSF" id="PIRSF005096">
    <property type="entry name" value="GALM"/>
    <property type="match status" value="1"/>
</dbReference>
<evidence type="ECO:0000256" key="3">
    <source>
        <dbReference type="ARBA" id="ARBA00006206"/>
    </source>
</evidence>
<dbReference type="InterPro" id="IPR011013">
    <property type="entry name" value="Gal_mutarotase_sf_dom"/>
</dbReference>
<dbReference type="EC" id="5.1.3.3" evidence="8"/>
<name>A0ABV5GEF7_9FLAO</name>
<comment type="pathway">
    <text evidence="2 8">Carbohydrate metabolism; hexose metabolism.</text>
</comment>
<dbReference type="SUPFAM" id="SSF74650">
    <property type="entry name" value="Galactose mutarotase-like"/>
    <property type="match status" value="1"/>
</dbReference>
<dbReference type="EMBL" id="JBHMFB010000016">
    <property type="protein sequence ID" value="MFB9089490.1"/>
    <property type="molecule type" value="Genomic_DNA"/>
</dbReference>
<comment type="subunit">
    <text evidence="4">Monomer.</text>
</comment>
<dbReference type="Pfam" id="PF01263">
    <property type="entry name" value="Aldose_epim"/>
    <property type="match status" value="1"/>
</dbReference>
<accession>A0ABV5GEF7</accession>
<dbReference type="InterPro" id="IPR047215">
    <property type="entry name" value="Galactose_mutarotase-like"/>
</dbReference>
<dbReference type="InterPro" id="IPR014718">
    <property type="entry name" value="GH-type_carb-bd"/>
</dbReference>
<dbReference type="Gene3D" id="2.70.98.10">
    <property type="match status" value="1"/>
</dbReference>
<evidence type="ECO:0000256" key="7">
    <source>
        <dbReference type="ARBA" id="ARBA00023277"/>
    </source>
</evidence>
<keyword evidence="5" id="KW-0106">Calcium</keyword>
<comment type="cofactor">
    <cofactor evidence="1">
        <name>Ca(2+)</name>
        <dbReference type="ChEBI" id="CHEBI:29108"/>
    </cofactor>
</comment>
<evidence type="ECO:0000313" key="10">
    <source>
        <dbReference type="Proteomes" id="UP001589576"/>
    </source>
</evidence>
<evidence type="ECO:0000256" key="5">
    <source>
        <dbReference type="ARBA" id="ARBA00022837"/>
    </source>
</evidence>
<sequence length="348" mass="38874">MIKNNFSQITSSINAKLFGFTPDGKEVSCYIMTNKKGTQVGIINYGATITSLKIPIADGEKIDVVLGFDNLENYINSYHLPSPPYFGTTIGRFAGRINEAEFELNNERNFLNKNHGVHSLHGGILGFGRKIWRVIATSTEENPSITLQYISQNNEENFPGELTVQVTYTLTEENELKVAYTATTSEDTLVNLTQHSYFNLDGHSNAISSQKLIINSKKILETNDELIPTGNFVSLKNHSFDFAEVKPTPTSIDNTFVLEDENAVTLISEKNNLKMSVITNQPAVHIYVGGNCFDKIKGKENANYNPKSGICFETQNFPDAPNHAHFPNSILKKGEQYNHQTTFKFESI</sequence>
<organism evidence="9 10">
    <name type="scientific">Flavobacterium paronense</name>
    <dbReference type="NCBI Taxonomy" id="1392775"/>
    <lineage>
        <taxon>Bacteria</taxon>
        <taxon>Pseudomonadati</taxon>
        <taxon>Bacteroidota</taxon>
        <taxon>Flavobacteriia</taxon>
        <taxon>Flavobacteriales</taxon>
        <taxon>Flavobacteriaceae</taxon>
        <taxon>Flavobacterium</taxon>
    </lineage>
</organism>